<dbReference type="EMBL" id="JAMRDG010000001">
    <property type="protein sequence ID" value="KAJ3703635.1"/>
    <property type="molecule type" value="Genomic_DNA"/>
</dbReference>
<dbReference type="Proteomes" id="UP001210211">
    <property type="component" value="Unassembled WGS sequence"/>
</dbReference>
<organism evidence="6 7">
    <name type="scientific">Rhynchospora tenuis</name>
    <dbReference type="NCBI Taxonomy" id="198213"/>
    <lineage>
        <taxon>Eukaryota</taxon>
        <taxon>Viridiplantae</taxon>
        <taxon>Streptophyta</taxon>
        <taxon>Embryophyta</taxon>
        <taxon>Tracheophyta</taxon>
        <taxon>Spermatophyta</taxon>
        <taxon>Magnoliopsida</taxon>
        <taxon>Liliopsida</taxon>
        <taxon>Poales</taxon>
        <taxon>Cyperaceae</taxon>
        <taxon>Cyperoideae</taxon>
        <taxon>Rhynchosporeae</taxon>
        <taxon>Rhynchospora</taxon>
    </lineage>
</organism>
<dbReference type="SUPFAM" id="SSF47676">
    <property type="entry name" value="Conserved domain common to transcription factors TFIIS, elongin A, CRSP70"/>
    <property type="match status" value="1"/>
</dbReference>
<feature type="compositionally biased region" description="Basic and acidic residues" evidence="4">
    <location>
        <begin position="297"/>
        <end position="306"/>
    </location>
</feature>
<feature type="compositionally biased region" description="Polar residues" evidence="4">
    <location>
        <begin position="263"/>
        <end position="292"/>
    </location>
</feature>
<feature type="domain" description="TFIIS N-terminal" evidence="5">
    <location>
        <begin position="133"/>
        <end position="208"/>
    </location>
</feature>
<evidence type="ECO:0000256" key="1">
    <source>
        <dbReference type="ARBA" id="ARBA00004123"/>
    </source>
</evidence>
<dbReference type="CDD" id="cd00183">
    <property type="entry name" value="TFIIS_I"/>
    <property type="match status" value="1"/>
</dbReference>
<evidence type="ECO:0000259" key="5">
    <source>
        <dbReference type="PROSITE" id="PS51319"/>
    </source>
</evidence>
<proteinExistence type="predicted"/>
<dbReference type="InterPro" id="IPR044790">
    <property type="entry name" value="MD26C-like"/>
</dbReference>
<dbReference type="PANTHER" id="PTHR47210:SF1">
    <property type="entry name" value="MEDIATOR OF RNA POLYMERASE II TRANSCRIPTION SUBUNIT 26C-RELATED"/>
    <property type="match status" value="1"/>
</dbReference>
<evidence type="ECO:0000256" key="2">
    <source>
        <dbReference type="ARBA" id="ARBA00023242"/>
    </source>
</evidence>
<protein>
    <recommendedName>
        <fullName evidence="5">TFIIS N-terminal domain-containing protein</fullName>
    </recommendedName>
</protein>
<keyword evidence="2 3" id="KW-0539">Nucleus</keyword>
<gene>
    <name evidence="6" type="ORF">LUZ61_007340</name>
</gene>
<feature type="region of interest" description="Disordered" evidence="4">
    <location>
        <begin position="209"/>
        <end position="306"/>
    </location>
</feature>
<accession>A0AAD5ZTA1</accession>
<name>A0AAD5ZTA1_9POAL</name>
<feature type="region of interest" description="Disordered" evidence="4">
    <location>
        <begin position="88"/>
        <end position="118"/>
    </location>
</feature>
<dbReference type="SMART" id="SM00509">
    <property type="entry name" value="TFS2N"/>
    <property type="match status" value="1"/>
</dbReference>
<evidence type="ECO:0000313" key="6">
    <source>
        <dbReference type="EMBL" id="KAJ3703635.1"/>
    </source>
</evidence>
<evidence type="ECO:0000256" key="4">
    <source>
        <dbReference type="SAM" id="MobiDB-lite"/>
    </source>
</evidence>
<sequence length="387" mass="43472">MDPSEERLRQVLDAVGIDLWSLIDAAIAVATRDHPADLRHRREGIVQSLYALTPCRNCDRDRGQLANGHGADSTRTYRDGSAVTYGNGDGLHPGYHPESPEMHVVSPTPSPETHASPELDLEHDDETREIPFHDLVSIKELLENPNQPDDETLVCLLQNLAVMDVTKEALIETEIPRLVTPLRRHPCEEVRQLAKPILSKWKELVLNSAPARDSSSSPAPTDDASPQRIPARSRQQNSNGPHEFVRSPKRQNGVFSAERNGSDFVNSKAGSSSRSEAPARPNNNHRPATSSVAPPARRNEKEEQEKLDVARKRLQENYKEAKNGNYFNCQKRESTILFLLTNYSLITLKGTRNHQMSHTKYNPENRRDIEGAPSIIWTTYIGVWEDL</sequence>
<dbReference type="InterPro" id="IPR035441">
    <property type="entry name" value="TFIIS/LEDGF_dom_sf"/>
</dbReference>
<dbReference type="AlphaFoldDB" id="A0AAD5ZTA1"/>
<dbReference type="GO" id="GO:0005634">
    <property type="term" value="C:nucleus"/>
    <property type="evidence" value="ECO:0007669"/>
    <property type="project" value="UniProtKB-SubCell"/>
</dbReference>
<feature type="compositionally biased region" description="Low complexity" evidence="4">
    <location>
        <begin position="209"/>
        <end position="226"/>
    </location>
</feature>
<dbReference type="Pfam" id="PF08711">
    <property type="entry name" value="Med26"/>
    <property type="match status" value="1"/>
</dbReference>
<evidence type="ECO:0000313" key="7">
    <source>
        <dbReference type="Proteomes" id="UP001210211"/>
    </source>
</evidence>
<dbReference type="PROSITE" id="PS51319">
    <property type="entry name" value="TFIIS_N"/>
    <property type="match status" value="1"/>
</dbReference>
<dbReference type="InterPro" id="IPR017923">
    <property type="entry name" value="TFIIS_N"/>
</dbReference>
<reference evidence="6 7" key="1">
    <citation type="journal article" date="2022" name="Cell">
        <title>Repeat-based holocentromeres influence genome architecture and karyotype evolution.</title>
        <authorList>
            <person name="Hofstatter P.G."/>
            <person name="Thangavel G."/>
            <person name="Lux T."/>
            <person name="Neumann P."/>
            <person name="Vondrak T."/>
            <person name="Novak P."/>
            <person name="Zhang M."/>
            <person name="Costa L."/>
            <person name="Castellani M."/>
            <person name="Scott A."/>
            <person name="Toegelov H."/>
            <person name="Fuchs J."/>
            <person name="Mata-Sucre Y."/>
            <person name="Dias Y."/>
            <person name="Vanzela A.L.L."/>
            <person name="Huettel B."/>
            <person name="Almeida C.C.S."/>
            <person name="Simkova H."/>
            <person name="Souza G."/>
            <person name="Pedrosa-Harand A."/>
            <person name="Macas J."/>
            <person name="Mayer K.F.X."/>
            <person name="Houben A."/>
            <person name="Marques A."/>
        </authorList>
    </citation>
    <scope>NUCLEOTIDE SEQUENCE [LARGE SCALE GENOMIC DNA]</scope>
    <source>
        <strain evidence="6">RhyTen1mFocal</strain>
    </source>
</reference>
<evidence type="ECO:0000256" key="3">
    <source>
        <dbReference type="PROSITE-ProRule" id="PRU00649"/>
    </source>
</evidence>
<dbReference type="InterPro" id="IPR003617">
    <property type="entry name" value="TFIIS/CRSP70_N_sub"/>
</dbReference>
<keyword evidence="7" id="KW-1185">Reference proteome</keyword>
<comment type="caution">
    <text evidence="6">The sequence shown here is derived from an EMBL/GenBank/DDBJ whole genome shotgun (WGS) entry which is preliminary data.</text>
</comment>
<dbReference type="PANTHER" id="PTHR47210">
    <property type="entry name" value="MEDIATOR OF RNA POLYMERASE II TRANSCRIPTION SUBUNIT 26C-RELATED"/>
    <property type="match status" value="1"/>
</dbReference>
<comment type="subcellular location">
    <subcellularLocation>
        <location evidence="1 3">Nucleus</location>
    </subcellularLocation>
</comment>
<dbReference type="Gene3D" id="1.20.930.10">
    <property type="entry name" value="Conserved domain common to transcription factors TFIIS, elongin A, CRSP70"/>
    <property type="match status" value="1"/>
</dbReference>